<reference evidence="1" key="1">
    <citation type="submission" date="2019-07" db="EMBL/GenBank/DDBJ databases">
        <authorList>
            <person name="Dittberner H."/>
        </authorList>
    </citation>
    <scope>NUCLEOTIDE SEQUENCE [LARGE SCALE GENOMIC DNA]</scope>
</reference>
<comment type="caution">
    <text evidence="1">The sequence shown here is derived from an EMBL/GenBank/DDBJ whole genome shotgun (WGS) entry which is preliminary data.</text>
</comment>
<gene>
    <name evidence="1" type="ORF">ANE_LOCUS8014</name>
</gene>
<sequence>MSSFQIIFVSHTDRCQLTLGSFVQEFNSSRKLASTFQGLHPSEEPSAEVKMFQKTNNMANSSILQILAQEPKDKKDLHVLDIGVSLYAMAHCAGSSELLRIF</sequence>
<dbReference type="AlphaFoldDB" id="A0A565B9I4"/>
<dbReference type="EMBL" id="CABITT030000003">
    <property type="protein sequence ID" value="VVA97569.1"/>
    <property type="molecule type" value="Genomic_DNA"/>
</dbReference>
<name>A0A565B9I4_9BRAS</name>
<dbReference type="Proteomes" id="UP000489600">
    <property type="component" value="Unassembled WGS sequence"/>
</dbReference>
<protein>
    <submittedName>
        <fullName evidence="1">Uncharacterized protein</fullName>
    </submittedName>
</protein>
<proteinExistence type="predicted"/>
<evidence type="ECO:0000313" key="1">
    <source>
        <dbReference type="EMBL" id="VVA97569.1"/>
    </source>
</evidence>
<evidence type="ECO:0000313" key="2">
    <source>
        <dbReference type="Proteomes" id="UP000489600"/>
    </source>
</evidence>
<accession>A0A565B9I4</accession>
<keyword evidence="2" id="KW-1185">Reference proteome</keyword>
<organism evidence="1 2">
    <name type="scientific">Arabis nemorensis</name>
    <dbReference type="NCBI Taxonomy" id="586526"/>
    <lineage>
        <taxon>Eukaryota</taxon>
        <taxon>Viridiplantae</taxon>
        <taxon>Streptophyta</taxon>
        <taxon>Embryophyta</taxon>
        <taxon>Tracheophyta</taxon>
        <taxon>Spermatophyta</taxon>
        <taxon>Magnoliopsida</taxon>
        <taxon>eudicotyledons</taxon>
        <taxon>Gunneridae</taxon>
        <taxon>Pentapetalae</taxon>
        <taxon>rosids</taxon>
        <taxon>malvids</taxon>
        <taxon>Brassicales</taxon>
        <taxon>Brassicaceae</taxon>
        <taxon>Arabideae</taxon>
        <taxon>Arabis</taxon>
    </lineage>
</organism>